<dbReference type="PANTHER" id="PTHR45913:SF19">
    <property type="entry name" value="LOW QUALITY PROTEIN: ZINC FINGER BED DOMAIN-CONTAINING PROTEIN 5-LIKE"/>
    <property type="match status" value="1"/>
</dbReference>
<dbReference type="OMA" id="HESKHAN"/>
<reference evidence="1 2" key="1">
    <citation type="submission" date="2013-11" db="EMBL/GenBank/DDBJ databases">
        <title>Genome sequencing of Stegodyphus mimosarum.</title>
        <authorList>
            <person name="Bechsgaard J."/>
        </authorList>
    </citation>
    <scope>NUCLEOTIDE SEQUENCE [LARGE SCALE GENOMIC DNA]</scope>
</reference>
<keyword evidence="2" id="KW-1185">Reference proteome</keyword>
<name>A0A087TLI5_STEMI</name>
<evidence type="ECO:0000313" key="2">
    <source>
        <dbReference type="Proteomes" id="UP000054359"/>
    </source>
</evidence>
<feature type="non-terminal residue" evidence="1">
    <location>
        <position position="118"/>
    </location>
</feature>
<dbReference type="STRING" id="407821.A0A087TLI5"/>
<dbReference type="AlphaFoldDB" id="A0A087TLI5"/>
<accession>A0A087TLI5</accession>
<dbReference type="Proteomes" id="UP000054359">
    <property type="component" value="Unassembled WGS sequence"/>
</dbReference>
<dbReference type="OrthoDB" id="6427599at2759"/>
<protein>
    <submittedName>
        <fullName evidence="1">Zinc finger BED domain-containing protein 5</fullName>
    </submittedName>
</protein>
<sequence>MDPQPQCVVCGELLHNQNIKDHHESKHANLMDKSEEYFKRKLSEFSNSKQAMKGFVTSNEKALETSYPVSLGIATTGQAHSVGENLILPIAKDIVLTLFNENMANQLNNILLSKWQIP</sequence>
<organism evidence="1 2">
    <name type="scientific">Stegodyphus mimosarum</name>
    <name type="common">African social velvet spider</name>
    <dbReference type="NCBI Taxonomy" id="407821"/>
    <lineage>
        <taxon>Eukaryota</taxon>
        <taxon>Metazoa</taxon>
        <taxon>Ecdysozoa</taxon>
        <taxon>Arthropoda</taxon>
        <taxon>Chelicerata</taxon>
        <taxon>Arachnida</taxon>
        <taxon>Araneae</taxon>
        <taxon>Araneomorphae</taxon>
        <taxon>Entelegynae</taxon>
        <taxon>Eresoidea</taxon>
        <taxon>Eresidae</taxon>
        <taxon>Stegodyphus</taxon>
    </lineage>
</organism>
<dbReference type="PANTHER" id="PTHR45913">
    <property type="entry name" value="EPM2A-INTERACTING PROTEIN 1"/>
    <property type="match status" value="1"/>
</dbReference>
<proteinExistence type="predicted"/>
<gene>
    <name evidence="1" type="ORF">X975_03277</name>
</gene>
<evidence type="ECO:0000313" key="1">
    <source>
        <dbReference type="EMBL" id="KFM65974.1"/>
    </source>
</evidence>
<dbReference type="EMBL" id="KK115772">
    <property type="protein sequence ID" value="KFM65974.1"/>
    <property type="molecule type" value="Genomic_DNA"/>
</dbReference>